<evidence type="ECO:0000313" key="3">
    <source>
        <dbReference type="EMBL" id="MFC4511813.1"/>
    </source>
</evidence>
<evidence type="ECO:0000256" key="2">
    <source>
        <dbReference type="SAM" id="Phobius"/>
    </source>
</evidence>
<keyword evidence="4" id="KW-1185">Reference proteome</keyword>
<accession>A0ABV9BAE7</accession>
<protein>
    <submittedName>
        <fullName evidence="3">DUF6126 family protein</fullName>
    </submittedName>
</protein>
<feature type="region of interest" description="Disordered" evidence="1">
    <location>
        <begin position="1"/>
        <end position="20"/>
    </location>
</feature>
<keyword evidence="2" id="KW-0812">Transmembrane</keyword>
<proteinExistence type="predicted"/>
<dbReference type="EMBL" id="JBHSFS010000001">
    <property type="protein sequence ID" value="MFC4511813.1"/>
    <property type="molecule type" value="Genomic_DNA"/>
</dbReference>
<keyword evidence="2" id="KW-0472">Membrane</keyword>
<dbReference type="InterPro" id="IPR046129">
    <property type="entry name" value="DUF6126"/>
</dbReference>
<dbReference type="RefSeq" id="WP_164737858.1">
    <property type="nucleotide sequence ID" value="NZ_JBHSFS010000001.1"/>
</dbReference>
<keyword evidence="2" id="KW-1133">Transmembrane helix</keyword>
<evidence type="ECO:0000313" key="4">
    <source>
        <dbReference type="Proteomes" id="UP001595990"/>
    </source>
</evidence>
<evidence type="ECO:0000256" key="1">
    <source>
        <dbReference type="SAM" id="MobiDB-lite"/>
    </source>
</evidence>
<comment type="caution">
    <text evidence="3">The sequence shown here is derived from an EMBL/GenBank/DDBJ whole genome shotgun (WGS) entry which is preliminary data.</text>
</comment>
<feature type="compositionally biased region" description="Low complexity" evidence="1">
    <location>
        <begin position="1"/>
        <end position="17"/>
    </location>
</feature>
<feature type="transmembrane region" description="Helical" evidence="2">
    <location>
        <begin position="34"/>
        <end position="54"/>
    </location>
</feature>
<sequence>MSDNATEATGTTGSTGAKRFREEDRAPMGMTFRVFIYLVAVHFIVAFFFLLFYLGGAK</sequence>
<gene>
    <name evidence="3" type="ORF">ACFPEN_02570</name>
</gene>
<dbReference type="Proteomes" id="UP001595990">
    <property type="component" value="Unassembled WGS sequence"/>
</dbReference>
<name>A0ABV9BAE7_9ACTN</name>
<reference evidence="4" key="1">
    <citation type="journal article" date="2019" name="Int. J. Syst. Evol. Microbiol.">
        <title>The Global Catalogue of Microorganisms (GCM) 10K type strain sequencing project: providing services to taxonomists for standard genome sequencing and annotation.</title>
        <authorList>
            <consortium name="The Broad Institute Genomics Platform"/>
            <consortium name="The Broad Institute Genome Sequencing Center for Infectious Disease"/>
            <person name="Wu L."/>
            <person name="Ma J."/>
        </authorList>
    </citation>
    <scope>NUCLEOTIDE SEQUENCE [LARGE SCALE GENOMIC DNA]</scope>
    <source>
        <strain evidence="4">CECT 8064</strain>
    </source>
</reference>
<dbReference type="Pfam" id="PF19621">
    <property type="entry name" value="DUF6126"/>
    <property type="match status" value="1"/>
</dbReference>
<organism evidence="3 4">
    <name type="scientific">Streptomyces ehimensis</name>
    <dbReference type="NCBI Taxonomy" id="68195"/>
    <lineage>
        <taxon>Bacteria</taxon>
        <taxon>Bacillati</taxon>
        <taxon>Actinomycetota</taxon>
        <taxon>Actinomycetes</taxon>
        <taxon>Kitasatosporales</taxon>
        <taxon>Streptomycetaceae</taxon>
        <taxon>Streptomyces</taxon>
    </lineage>
</organism>